<protein>
    <submittedName>
        <fullName evidence="7">FAD binding domain protein</fullName>
    </submittedName>
</protein>
<dbReference type="Gene3D" id="3.40.462.20">
    <property type="match status" value="1"/>
</dbReference>
<dbReference type="InterPro" id="IPR006094">
    <property type="entry name" value="Oxid_FAD_bind_N"/>
</dbReference>
<evidence type="ECO:0000256" key="1">
    <source>
        <dbReference type="ARBA" id="ARBA00001974"/>
    </source>
</evidence>
<feature type="domain" description="FAD-binding PCMH-type" evidence="6">
    <location>
        <begin position="33"/>
        <end position="204"/>
    </location>
</feature>
<dbReference type="GO" id="GO:0016491">
    <property type="term" value="F:oxidoreductase activity"/>
    <property type="evidence" value="ECO:0007669"/>
    <property type="project" value="UniProtKB-KW"/>
</dbReference>
<evidence type="ECO:0000259" key="6">
    <source>
        <dbReference type="PROSITE" id="PS51387"/>
    </source>
</evidence>
<dbReference type="OrthoDB" id="415825at2759"/>
<evidence type="ECO:0000256" key="3">
    <source>
        <dbReference type="ARBA" id="ARBA00022630"/>
    </source>
</evidence>
<keyword evidence="4" id="KW-0274">FAD</keyword>
<evidence type="ECO:0000256" key="5">
    <source>
        <dbReference type="ARBA" id="ARBA00023002"/>
    </source>
</evidence>
<dbReference type="PANTHER" id="PTHR42973">
    <property type="entry name" value="BINDING OXIDOREDUCTASE, PUTATIVE (AFU_ORTHOLOGUE AFUA_1G17690)-RELATED"/>
    <property type="match status" value="1"/>
</dbReference>
<dbReference type="GO" id="GO:0071949">
    <property type="term" value="F:FAD binding"/>
    <property type="evidence" value="ECO:0007669"/>
    <property type="project" value="InterPro"/>
</dbReference>
<evidence type="ECO:0000256" key="2">
    <source>
        <dbReference type="ARBA" id="ARBA00005466"/>
    </source>
</evidence>
<evidence type="ECO:0000313" key="7">
    <source>
        <dbReference type="EMBL" id="KAF2684644.1"/>
    </source>
</evidence>
<proteinExistence type="inferred from homology"/>
<comment type="cofactor">
    <cofactor evidence="1">
        <name>FAD</name>
        <dbReference type="ChEBI" id="CHEBI:57692"/>
    </cofactor>
</comment>
<dbReference type="Proteomes" id="UP000799291">
    <property type="component" value="Unassembled WGS sequence"/>
</dbReference>
<keyword evidence="8" id="KW-1185">Reference proteome</keyword>
<dbReference type="AlphaFoldDB" id="A0A6G1J293"/>
<dbReference type="InterPro" id="IPR016169">
    <property type="entry name" value="FAD-bd_PCMH_sub2"/>
</dbReference>
<dbReference type="EMBL" id="MU005581">
    <property type="protein sequence ID" value="KAF2684644.1"/>
    <property type="molecule type" value="Genomic_DNA"/>
</dbReference>
<dbReference type="InterPro" id="IPR036318">
    <property type="entry name" value="FAD-bd_PCMH-like_sf"/>
</dbReference>
<dbReference type="InterPro" id="IPR050416">
    <property type="entry name" value="FAD-linked_Oxidoreductase"/>
</dbReference>
<organism evidence="7 8">
    <name type="scientific">Lentithecium fluviatile CBS 122367</name>
    <dbReference type="NCBI Taxonomy" id="1168545"/>
    <lineage>
        <taxon>Eukaryota</taxon>
        <taxon>Fungi</taxon>
        <taxon>Dikarya</taxon>
        <taxon>Ascomycota</taxon>
        <taxon>Pezizomycotina</taxon>
        <taxon>Dothideomycetes</taxon>
        <taxon>Pleosporomycetidae</taxon>
        <taxon>Pleosporales</taxon>
        <taxon>Massarineae</taxon>
        <taxon>Lentitheciaceae</taxon>
        <taxon>Lentithecium</taxon>
    </lineage>
</organism>
<dbReference type="Pfam" id="PF01565">
    <property type="entry name" value="FAD_binding_4"/>
    <property type="match status" value="1"/>
</dbReference>
<evidence type="ECO:0000256" key="4">
    <source>
        <dbReference type="ARBA" id="ARBA00022827"/>
    </source>
</evidence>
<keyword evidence="3" id="KW-0285">Flavoprotein</keyword>
<dbReference type="PANTHER" id="PTHR42973:SF39">
    <property type="entry name" value="FAD-BINDING PCMH-TYPE DOMAIN-CONTAINING PROTEIN"/>
    <property type="match status" value="1"/>
</dbReference>
<dbReference type="PROSITE" id="PS51387">
    <property type="entry name" value="FAD_PCMH"/>
    <property type="match status" value="1"/>
</dbReference>
<accession>A0A6G1J293</accession>
<sequence>MSQQNLLPITWKTDAVEAYEHARVGRVFNHRRPHRYPVGVVNAEREEHIVQAVQIALQKNFRVSVRSGGHSWAAWSVRDNAILIDLGNYKQIELNETTGIVTVSPSTTGKMINDLLSEKGLLFPGGHCPDVGLGGFLLQGGMGWVCRSWGWACQYVKAIDVVTADGQQLKCNEKENEDLFWAARGAGPGFPAIITRFYLQTKPLPKHMRSSTYIFPKNHFKTALNWVKSIAETYDEDTEIVCVGLYIPDYEESVVLVGLVTFKSSEHEAIAALQEAEDSVPSGYLQKDFARSTTLQQEYMHQGLANPEGHRYCADNAYIDNDADVASVLEEAFTTLPSRKSFALWFAMAPVSRRPLPDMALSMQSDHYFAIYTIWETASDDDRCQSLVSNVMNKMAPFSVGQYLGDSDFQVRNTKYWGEDQGKKLMRIRKKWDPEGRICGYLDNRDQSGVEGLRNKL</sequence>
<name>A0A6G1J293_9PLEO</name>
<dbReference type="InterPro" id="IPR016167">
    <property type="entry name" value="FAD-bd_PCMH_sub1"/>
</dbReference>
<dbReference type="Gene3D" id="3.30.43.10">
    <property type="entry name" value="Uridine Diphospho-n-acetylenolpyruvylglucosamine Reductase, domain 2"/>
    <property type="match status" value="1"/>
</dbReference>
<keyword evidence="5" id="KW-0560">Oxidoreductase</keyword>
<dbReference type="InterPro" id="IPR016166">
    <property type="entry name" value="FAD-bd_PCMH"/>
</dbReference>
<reference evidence="7" key="1">
    <citation type="journal article" date="2020" name="Stud. Mycol.">
        <title>101 Dothideomycetes genomes: a test case for predicting lifestyles and emergence of pathogens.</title>
        <authorList>
            <person name="Haridas S."/>
            <person name="Albert R."/>
            <person name="Binder M."/>
            <person name="Bloem J."/>
            <person name="Labutti K."/>
            <person name="Salamov A."/>
            <person name="Andreopoulos B."/>
            <person name="Baker S."/>
            <person name="Barry K."/>
            <person name="Bills G."/>
            <person name="Bluhm B."/>
            <person name="Cannon C."/>
            <person name="Castanera R."/>
            <person name="Culley D."/>
            <person name="Daum C."/>
            <person name="Ezra D."/>
            <person name="Gonzalez J."/>
            <person name="Henrissat B."/>
            <person name="Kuo A."/>
            <person name="Liang C."/>
            <person name="Lipzen A."/>
            <person name="Lutzoni F."/>
            <person name="Magnuson J."/>
            <person name="Mondo S."/>
            <person name="Nolan M."/>
            <person name="Ohm R."/>
            <person name="Pangilinan J."/>
            <person name="Park H.-J."/>
            <person name="Ramirez L."/>
            <person name="Alfaro M."/>
            <person name="Sun H."/>
            <person name="Tritt A."/>
            <person name="Yoshinaga Y."/>
            <person name="Zwiers L.-H."/>
            <person name="Turgeon B."/>
            <person name="Goodwin S."/>
            <person name="Spatafora J."/>
            <person name="Crous P."/>
            <person name="Grigoriev I."/>
        </authorList>
    </citation>
    <scope>NUCLEOTIDE SEQUENCE</scope>
    <source>
        <strain evidence="7">CBS 122367</strain>
    </source>
</reference>
<gene>
    <name evidence="7" type="ORF">K458DRAFT_302975</name>
</gene>
<comment type="similarity">
    <text evidence="2">Belongs to the oxygen-dependent FAD-linked oxidoreductase family.</text>
</comment>
<dbReference type="SUPFAM" id="SSF56176">
    <property type="entry name" value="FAD-binding/transporter-associated domain-like"/>
    <property type="match status" value="1"/>
</dbReference>
<dbReference type="Gene3D" id="3.30.465.10">
    <property type="match status" value="1"/>
</dbReference>
<evidence type="ECO:0000313" key="8">
    <source>
        <dbReference type="Proteomes" id="UP000799291"/>
    </source>
</evidence>